<protein>
    <recommendedName>
        <fullName evidence="4">ATPase expression protein 3</fullName>
    </recommendedName>
</protein>
<dbReference type="STRING" id="1071382.H2AQ18"/>
<dbReference type="InParanoid" id="H2AQ18"/>
<dbReference type="RefSeq" id="XP_003955603.1">
    <property type="nucleotide sequence ID" value="XM_003955554.1"/>
</dbReference>
<dbReference type="GeneID" id="13882771"/>
<dbReference type="Proteomes" id="UP000005220">
    <property type="component" value="Chromosome 2"/>
</dbReference>
<dbReference type="KEGG" id="kaf:KAFR_0B01690"/>
<dbReference type="OrthoDB" id="185373at2759"/>
<dbReference type="FunCoup" id="H2AQ18">
    <property type="interactions" value="44"/>
</dbReference>
<dbReference type="InterPro" id="IPR011990">
    <property type="entry name" value="TPR-like_helical_dom_sf"/>
</dbReference>
<feature type="region of interest" description="Disordered" evidence="1">
    <location>
        <begin position="41"/>
        <end position="66"/>
    </location>
</feature>
<dbReference type="HOGENOM" id="CLU_457135_0_0_1"/>
<evidence type="ECO:0000313" key="3">
    <source>
        <dbReference type="Proteomes" id="UP000005220"/>
    </source>
</evidence>
<sequence length="624" mass="73483">MDILTTLSKAISTNGIKRATSGSTFSEILLPATFTNHLNVDRLDRSKPMEKNRQEDRSEKSKSRNLQIAENSHLVGKNSSFERKLVQEMLLPYRPTHKFKRQEIKADYDTAKANKLYHLRKQMLQNESWMEREDQLLLNELLPLMVKLANFRVYLPHVNKRRLFQRESMREIPQVPKFDEDPMVFTDYIGLLTHTKFRYKSSSKQNGIIPKMLKMMVNPSNKVTLPYQTSQTYNDVMFFFKQRSDYASMRETFRLMKIANCQLNTATYNIIISAILKNSKIRKVKKVNGELAYYLNDMINRKIGVNYITWNLLGQFLMSQSALEFYIKKMIEQEIPVTQSLALKVFETVFKNENGNKNGRTIVITLLNFLKINRISFDSEILKFTLKHLLEDTKNGNSLEVAWELLNFAYRKNQNMFNVEILNLFLNHVSLSGRIDLSLIILYHFKNVFKVSSNVESFQFLYKSLVRNGYSVNFPVILKFLKNLQLKMKLGYRKNYWLVKCESISKFNCLKQVTSEDLEKLGYLMEHIVNGGMKVKWELFKVSSRDERKLLRYLHCVPYNNNGNSREKTRDKHCITSGETKAKKTEYRKRIRYIAVQNAMIKRIGYANNWKEALTKELKDRKLI</sequence>
<gene>
    <name evidence="2" type="primary">KAFR0B01690</name>
    <name evidence="2" type="ORF">KAFR_0B01690</name>
</gene>
<reference evidence="2 3" key="1">
    <citation type="journal article" date="2011" name="Proc. Natl. Acad. Sci. U.S.A.">
        <title>Evolutionary erosion of yeast sex chromosomes by mating-type switching accidents.</title>
        <authorList>
            <person name="Gordon J.L."/>
            <person name="Armisen D."/>
            <person name="Proux-Wera E."/>
            <person name="Oheigeartaigh S.S."/>
            <person name="Byrne K.P."/>
            <person name="Wolfe K.H."/>
        </authorList>
    </citation>
    <scope>NUCLEOTIDE SEQUENCE [LARGE SCALE GENOMIC DNA]</scope>
    <source>
        <strain evidence="3">ATCC 22294 / BCRC 22015 / CBS 2517 / CECT 1963 / NBRC 1671 / NRRL Y-8276</strain>
    </source>
</reference>
<name>H2AQ18_KAZAF</name>
<evidence type="ECO:0000256" key="1">
    <source>
        <dbReference type="SAM" id="MobiDB-lite"/>
    </source>
</evidence>
<accession>H2AQ18</accession>
<dbReference type="AlphaFoldDB" id="H2AQ18"/>
<dbReference type="Gene3D" id="1.25.40.10">
    <property type="entry name" value="Tetratricopeptide repeat domain"/>
    <property type="match status" value="1"/>
</dbReference>
<organism evidence="2 3">
    <name type="scientific">Kazachstania africana (strain ATCC 22294 / BCRC 22015 / CBS 2517 / CECT 1963 / NBRC 1671 / NRRL Y-8276)</name>
    <name type="common">Yeast</name>
    <name type="synonym">Kluyveromyces africanus</name>
    <dbReference type="NCBI Taxonomy" id="1071382"/>
    <lineage>
        <taxon>Eukaryota</taxon>
        <taxon>Fungi</taxon>
        <taxon>Dikarya</taxon>
        <taxon>Ascomycota</taxon>
        <taxon>Saccharomycotina</taxon>
        <taxon>Saccharomycetes</taxon>
        <taxon>Saccharomycetales</taxon>
        <taxon>Saccharomycetaceae</taxon>
        <taxon>Kazachstania</taxon>
    </lineage>
</organism>
<evidence type="ECO:0000313" key="2">
    <source>
        <dbReference type="EMBL" id="CCF56468.1"/>
    </source>
</evidence>
<proteinExistence type="predicted"/>
<evidence type="ECO:0008006" key="4">
    <source>
        <dbReference type="Google" id="ProtNLM"/>
    </source>
</evidence>
<feature type="compositionally biased region" description="Basic and acidic residues" evidence="1">
    <location>
        <begin position="41"/>
        <end position="62"/>
    </location>
</feature>
<dbReference type="eggNOG" id="ENOG502QVB0">
    <property type="taxonomic scope" value="Eukaryota"/>
</dbReference>
<keyword evidence="3" id="KW-1185">Reference proteome</keyword>
<dbReference type="EMBL" id="HE650822">
    <property type="protein sequence ID" value="CCF56468.1"/>
    <property type="molecule type" value="Genomic_DNA"/>
</dbReference>